<dbReference type="GO" id="GO:0005524">
    <property type="term" value="F:ATP binding"/>
    <property type="evidence" value="ECO:0007669"/>
    <property type="project" value="UniProtKB-KW"/>
</dbReference>
<keyword evidence="4 10" id="KW-0812">Transmembrane</keyword>
<dbReference type="GO" id="GO:0016887">
    <property type="term" value="F:ATP hydrolysis activity"/>
    <property type="evidence" value="ECO:0007669"/>
    <property type="project" value="InterPro"/>
</dbReference>
<keyword evidence="7 10" id="KW-1133">Transmembrane helix</keyword>
<dbReference type="InterPro" id="IPR003593">
    <property type="entry name" value="AAA+_ATPase"/>
</dbReference>
<feature type="domain" description="ABC transporter" evidence="11">
    <location>
        <begin position="80"/>
        <end position="314"/>
    </location>
</feature>
<dbReference type="Pfam" id="PF01061">
    <property type="entry name" value="ABC2_membrane"/>
    <property type="match status" value="1"/>
</dbReference>
<dbReference type="EMBL" id="IAAA01008402">
    <property type="protein sequence ID" value="LAA00040.1"/>
    <property type="molecule type" value="mRNA"/>
</dbReference>
<evidence type="ECO:0000256" key="10">
    <source>
        <dbReference type="SAM" id="Phobius"/>
    </source>
</evidence>
<evidence type="ECO:0000256" key="5">
    <source>
        <dbReference type="ARBA" id="ARBA00022741"/>
    </source>
</evidence>
<dbReference type="InterPro" id="IPR013525">
    <property type="entry name" value="ABC2_TM"/>
</dbReference>
<feature type="transmembrane region" description="Helical" evidence="10">
    <location>
        <begin position="651"/>
        <end position="670"/>
    </location>
</feature>
<keyword evidence="6 12" id="KW-0067">ATP-binding</keyword>
<feature type="transmembrane region" description="Helical" evidence="10">
    <location>
        <begin position="456"/>
        <end position="477"/>
    </location>
</feature>
<sequence length="676" mass="76047">MAELVSIQKYDSPPQKDNPPQWAVRAIMPENGKGKDAVSCLFTTAPLTSSYTISPTSETPKDLRSPGKGSFHFRRPPVAVEWRNIELTGTGDKPILKGVSGKVHGGELTAIMGPSGAGKSSLLNVLSGFTRQKVSGQILVNGVERDMRIYRKLSCYIMQDDHVLPHLTVRESIYLAACLKVPSSVSKKDKQKLVEETMESLGLIERQHNKASQLSGGQRKRLCIAQELVSNPPLIFLDEPTSGLDSSSCLQCIELLKSLAQEGRTIVCTIHQPSARVFEIFDRLYMLASGQCIYRGRSKELIPFLAEQGLQCPHYHNPTDFATEVASGEHGDWIGKLKHAVDAKDFFEDNLKLAEECIYDGRLEVGLQASTLCLLDNDVTAPSFLAENDLEKGYSGYATSSWNQFKVLTYRSLICTLREPMATQLRFFAHVVVGILLGMLYYGIGDDASKIFNNSGFLFFSLLFLIFTAMMPTVLTFPMEKTIFAREHLNSWYSTKIYYMAKTVAEIPFQFLFPIIYGSIVYWMTSQPNSMLRFGLFLLSSIMISLVAQSVGFIIGACTSVQNAVFLAPVFTIPILLFSGFFISLETIPPYLQWLSYLSYIRYSYQSVLLGIYSMGRPELFCDKIFCPFQEPLDFLKEMDMLKGSLYVDYAALWGFFFAFRIVAYIVLWYRVVYNR</sequence>
<dbReference type="InterPro" id="IPR017871">
    <property type="entry name" value="ABC_transporter-like_CS"/>
</dbReference>
<evidence type="ECO:0000259" key="11">
    <source>
        <dbReference type="PROSITE" id="PS50893"/>
    </source>
</evidence>
<dbReference type="InterPro" id="IPR050352">
    <property type="entry name" value="ABCG_transporters"/>
</dbReference>
<comment type="similarity">
    <text evidence="2">Belongs to the ABC transporter superfamily. ABCG family. Eye pigment precursor importer (TC 3.A.1.204) subfamily.</text>
</comment>
<feature type="transmembrane region" description="Helical" evidence="10">
    <location>
        <begin position="536"/>
        <end position="557"/>
    </location>
</feature>
<comment type="subcellular location">
    <subcellularLocation>
        <location evidence="1">Membrane</location>
        <topology evidence="1">Multi-pass membrane protein</topology>
    </subcellularLocation>
</comment>
<dbReference type="PROSITE" id="PS00211">
    <property type="entry name" value="ABC_TRANSPORTER_1"/>
    <property type="match status" value="1"/>
</dbReference>
<dbReference type="Gene3D" id="3.40.50.300">
    <property type="entry name" value="P-loop containing nucleotide triphosphate hydrolases"/>
    <property type="match status" value="1"/>
</dbReference>
<evidence type="ECO:0000313" key="12">
    <source>
        <dbReference type="EMBL" id="LAA00040.1"/>
    </source>
</evidence>
<proteinExistence type="evidence at transcript level"/>
<feature type="transmembrane region" description="Helical" evidence="10">
    <location>
        <begin position="564"/>
        <end position="585"/>
    </location>
</feature>
<dbReference type="GO" id="GO:0140359">
    <property type="term" value="F:ABC-type transporter activity"/>
    <property type="evidence" value="ECO:0007669"/>
    <property type="project" value="InterPro"/>
</dbReference>
<dbReference type="Pfam" id="PF00005">
    <property type="entry name" value="ABC_tran"/>
    <property type="match status" value="1"/>
</dbReference>
<feature type="region of interest" description="Disordered" evidence="9">
    <location>
        <begin position="51"/>
        <end position="72"/>
    </location>
</feature>
<keyword evidence="5" id="KW-0547">Nucleotide-binding</keyword>
<dbReference type="AlphaFoldDB" id="A0A2L2XYE3"/>
<dbReference type="InterPro" id="IPR027417">
    <property type="entry name" value="P-loop_NTPase"/>
</dbReference>
<dbReference type="SMART" id="SM00382">
    <property type="entry name" value="AAA"/>
    <property type="match status" value="1"/>
</dbReference>
<protein>
    <submittedName>
        <fullName evidence="12">ATP-binding cassette sub-family G member 1</fullName>
    </submittedName>
</protein>
<dbReference type="PANTHER" id="PTHR48041:SF78">
    <property type="entry name" value="ABC TRANSPORTER EXPRESSED IN TRACHEA, ISOFORM A"/>
    <property type="match status" value="1"/>
</dbReference>
<evidence type="ECO:0000256" key="8">
    <source>
        <dbReference type="ARBA" id="ARBA00023136"/>
    </source>
</evidence>
<evidence type="ECO:0000256" key="4">
    <source>
        <dbReference type="ARBA" id="ARBA00022692"/>
    </source>
</evidence>
<evidence type="ECO:0000256" key="6">
    <source>
        <dbReference type="ARBA" id="ARBA00022840"/>
    </source>
</evidence>
<dbReference type="OMA" id="WWKQFWL"/>
<dbReference type="SUPFAM" id="SSF52540">
    <property type="entry name" value="P-loop containing nucleoside triphosphate hydrolases"/>
    <property type="match status" value="1"/>
</dbReference>
<organism evidence="12">
    <name type="scientific">Parasteatoda tepidariorum</name>
    <name type="common">Common house spider</name>
    <name type="synonym">Achaearanea tepidariorum</name>
    <dbReference type="NCBI Taxonomy" id="114398"/>
    <lineage>
        <taxon>Eukaryota</taxon>
        <taxon>Metazoa</taxon>
        <taxon>Ecdysozoa</taxon>
        <taxon>Arthropoda</taxon>
        <taxon>Chelicerata</taxon>
        <taxon>Arachnida</taxon>
        <taxon>Araneae</taxon>
        <taxon>Araneomorphae</taxon>
        <taxon>Entelegynae</taxon>
        <taxon>Araneoidea</taxon>
        <taxon>Theridiidae</taxon>
        <taxon>Parasteatoda</taxon>
    </lineage>
</organism>
<name>A0A2L2XYE3_PARTP</name>
<evidence type="ECO:0000256" key="3">
    <source>
        <dbReference type="ARBA" id="ARBA00022448"/>
    </source>
</evidence>
<evidence type="ECO:0000256" key="9">
    <source>
        <dbReference type="SAM" id="MobiDB-lite"/>
    </source>
</evidence>
<dbReference type="PANTHER" id="PTHR48041">
    <property type="entry name" value="ABC TRANSPORTER G FAMILY MEMBER 28"/>
    <property type="match status" value="1"/>
</dbReference>
<accession>A0A2L2XYE3</accession>
<dbReference type="OrthoDB" id="6427480at2759"/>
<feature type="region of interest" description="Disordered" evidence="9">
    <location>
        <begin position="1"/>
        <end position="21"/>
    </location>
</feature>
<evidence type="ECO:0000256" key="2">
    <source>
        <dbReference type="ARBA" id="ARBA00005814"/>
    </source>
</evidence>
<dbReference type="InterPro" id="IPR003439">
    <property type="entry name" value="ABC_transporter-like_ATP-bd"/>
</dbReference>
<feature type="transmembrane region" description="Helical" evidence="10">
    <location>
        <begin position="497"/>
        <end position="524"/>
    </location>
</feature>
<dbReference type="GO" id="GO:0005886">
    <property type="term" value="C:plasma membrane"/>
    <property type="evidence" value="ECO:0007669"/>
    <property type="project" value="TreeGrafter"/>
</dbReference>
<dbReference type="PROSITE" id="PS50893">
    <property type="entry name" value="ABC_TRANSPORTER_2"/>
    <property type="match status" value="1"/>
</dbReference>
<feature type="transmembrane region" description="Helical" evidence="10">
    <location>
        <begin position="427"/>
        <end position="444"/>
    </location>
</feature>
<dbReference type="CDD" id="cd03213">
    <property type="entry name" value="ABCG_EPDR"/>
    <property type="match status" value="1"/>
</dbReference>
<dbReference type="InterPro" id="IPR043926">
    <property type="entry name" value="ABCG_dom"/>
</dbReference>
<reference evidence="12" key="1">
    <citation type="journal article" date="2016" name="Mol. Ecol. Resour.">
        <title>Evaluation of the impact of RNA preservation methods of spiders for de novo transcriptome assembly.</title>
        <authorList>
            <person name="Kono N."/>
            <person name="Nakamura H."/>
            <person name="Ito Y."/>
            <person name="Tomita M."/>
            <person name="Arakawa K."/>
        </authorList>
    </citation>
    <scope>NUCLEOTIDE SEQUENCE</scope>
    <source>
        <tissue evidence="12">Whole body</tissue>
    </source>
</reference>
<dbReference type="FunFam" id="3.40.50.300:FF:001077">
    <property type="entry name" value="Uncharacterized protein, isoform A"/>
    <property type="match status" value="1"/>
</dbReference>
<evidence type="ECO:0000256" key="7">
    <source>
        <dbReference type="ARBA" id="ARBA00022989"/>
    </source>
</evidence>
<evidence type="ECO:0000256" key="1">
    <source>
        <dbReference type="ARBA" id="ARBA00004141"/>
    </source>
</evidence>
<keyword evidence="8 10" id="KW-0472">Membrane</keyword>
<keyword evidence="3" id="KW-0813">Transport</keyword>
<dbReference type="Pfam" id="PF19055">
    <property type="entry name" value="ABC2_membrane_7"/>
    <property type="match status" value="1"/>
</dbReference>